<reference evidence="1" key="1">
    <citation type="submission" date="2021-06" db="EMBL/GenBank/DDBJ databases">
        <authorList>
            <person name="Kallberg Y."/>
            <person name="Tangrot J."/>
            <person name="Rosling A."/>
        </authorList>
    </citation>
    <scope>NUCLEOTIDE SEQUENCE</scope>
    <source>
        <strain evidence="1">IL203A</strain>
    </source>
</reference>
<proteinExistence type="predicted"/>
<dbReference type="EMBL" id="CAJVPU010036477">
    <property type="protein sequence ID" value="CAG8730207.1"/>
    <property type="molecule type" value="Genomic_DNA"/>
</dbReference>
<organism evidence="1 2">
    <name type="scientific">Dentiscutata heterogama</name>
    <dbReference type="NCBI Taxonomy" id="1316150"/>
    <lineage>
        <taxon>Eukaryota</taxon>
        <taxon>Fungi</taxon>
        <taxon>Fungi incertae sedis</taxon>
        <taxon>Mucoromycota</taxon>
        <taxon>Glomeromycotina</taxon>
        <taxon>Glomeromycetes</taxon>
        <taxon>Diversisporales</taxon>
        <taxon>Gigasporaceae</taxon>
        <taxon>Dentiscutata</taxon>
    </lineage>
</organism>
<comment type="caution">
    <text evidence="1">The sequence shown here is derived from an EMBL/GenBank/DDBJ whole genome shotgun (WGS) entry which is preliminary data.</text>
</comment>
<feature type="non-terminal residue" evidence="1">
    <location>
        <position position="1"/>
    </location>
</feature>
<dbReference type="Proteomes" id="UP000789702">
    <property type="component" value="Unassembled WGS sequence"/>
</dbReference>
<sequence length="50" mass="5796">TSNLCINPEKYHFYTNEMQLLEHVVGVDRIKPDLQKVDKLNNLSPPKTIT</sequence>
<protein>
    <submittedName>
        <fullName evidence="1">7156_t:CDS:1</fullName>
    </submittedName>
</protein>
<evidence type="ECO:0000313" key="2">
    <source>
        <dbReference type="Proteomes" id="UP000789702"/>
    </source>
</evidence>
<keyword evidence="2" id="KW-1185">Reference proteome</keyword>
<gene>
    <name evidence="1" type="ORF">DHETER_LOCUS13389</name>
</gene>
<evidence type="ECO:0000313" key="1">
    <source>
        <dbReference type="EMBL" id="CAG8730207.1"/>
    </source>
</evidence>
<name>A0ACA9Q0I4_9GLOM</name>
<accession>A0ACA9Q0I4</accession>